<reference evidence="2 3" key="1">
    <citation type="submission" date="2019-03" db="EMBL/GenBank/DDBJ databases">
        <title>Genomic Encyclopedia of Type Strains, Phase IV (KMG-IV): sequencing the most valuable type-strain genomes for metagenomic binning, comparative biology and taxonomic classification.</title>
        <authorList>
            <person name="Goeker M."/>
        </authorList>
    </citation>
    <scope>NUCLEOTIDE SEQUENCE [LARGE SCALE GENOMIC DNA]</scope>
    <source>
        <strain evidence="2 3">DSM 28287</strain>
    </source>
</reference>
<dbReference type="Pfam" id="PF24898">
    <property type="entry name" value="GGDEF_GdpP"/>
    <property type="match status" value="1"/>
</dbReference>
<dbReference type="InterPro" id="IPR038763">
    <property type="entry name" value="DHH_sf"/>
</dbReference>
<dbReference type="Pfam" id="PF01368">
    <property type="entry name" value="DHH"/>
    <property type="match status" value="1"/>
</dbReference>
<dbReference type="InterPro" id="IPR003156">
    <property type="entry name" value="DHHA1_dom"/>
</dbReference>
<dbReference type="Proteomes" id="UP000295500">
    <property type="component" value="Unassembled WGS sequence"/>
</dbReference>
<dbReference type="Pfam" id="PF02272">
    <property type="entry name" value="DHHA1"/>
    <property type="match status" value="1"/>
</dbReference>
<dbReference type="PANTHER" id="PTHR47618:SF2">
    <property type="entry name" value="CYCLIC-DI-AMP PHOSPHODIESTERASE GDPP"/>
    <property type="match status" value="1"/>
</dbReference>
<dbReference type="FunFam" id="3.90.1640.10:FF:000002">
    <property type="entry name" value="Cyclic-di-AMP phosphodiesterase"/>
    <property type="match status" value="1"/>
</dbReference>
<dbReference type="Gene3D" id="3.10.310.30">
    <property type="match status" value="1"/>
</dbReference>
<dbReference type="OrthoDB" id="9759476at2"/>
<dbReference type="SMART" id="SM00267">
    <property type="entry name" value="GGDEF"/>
    <property type="match status" value="1"/>
</dbReference>
<dbReference type="InterPro" id="IPR051319">
    <property type="entry name" value="Oligoribo/pAp-PDE_c-di-AMP_PDE"/>
</dbReference>
<sequence length="591" mass="65287">MAETGFERKLTSYVPLPMCVVSTKGKVVGSNDRIGEVFIYDEIKDYDFFALTGIKIDELMEAADNSIYKTIERSGKKFRLLASRDEDTGIGNIFVFFNDITNYESLKDMYNDEKICVCIVNIDNYDEMMASTLPDMRMTLSSQVDKTIRKWATDNKASIINNKEYEYIIYFQNCFLSGMIDNKFSILDEVRQIETEADFPMSLSIGVGVGGKNIVNTEEFASSALELALGRGGDQAVVKKLNKIDYYGGKLQTVEKGNKGKSRVVAHTLKQLIEQAGRIMIMGHENPDMDAFGSALGMFRVCQMCGRDASIVMDDISDSLQLIYKQAKDTGKYNFISSEKAMSLADENTLLIILDTHRPSYVQCRELLDKVGKLAVIDHHRKAVDAIKNASLTYIESYASSTAELVSEILQYAGPKRVLEKLEAEALLAGITIDTNRFAVKTGVRTFEAAAWLRRSGADTAEVKRFFQTDIEAFKVRAKCIASAEIHETGIATSTCEGYNEDAQIINSQVADELLNIKGVKASFVAGRNSAGKTGISARSLGDINVQLIMEKLGGGGHLTTAGAQVEESPEEVLEIVKGILKETMAKNGKR</sequence>
<evidence type="ECO:0000313" key="2">
    <source>
        <dbReference type="EMBL" id="TDP58975.1"/>
    </source>
</evidence>
<dbReference type="RefSeq" id="WP_133527800.1">
    <property type="nucleotide sequence ID" value="NZ_CALCQM010000039.1"/>
</dbReference>
<feature type="domain" description="GGDEF" evidence="1">
    <location>
        <begin position="71"/>
        <end position="239"/>
    </location>
</feature>
<organism evidence="2 3">
    <name type="scientific">Aminicella lysinilytica</name>
    <dbReference type="NCBI Taxonomy" id="433323"/>
    <lineage>
        <taxon>Bacteria</taxon>
        <taxon>Bacillati</taxon>
        <taxon>Bacillota</taxon>
        <taxon>Clostridia</taxon>
        <taxon>Peptostreptococcales</taxon>
        <taxon>Anaerovoracaceae</taxon>
        <taxon>Aminicella</taxon>
    </lineage>
</organism>
<dbReference type="SUPFAM" id="SSF64182">
    <property type="entry name" value="DHH phosphoesterases"/>
    <property type="match status" value="1"/>
</dbReference>
<dbReference type="PANTHER" id="PTHR47618">
    <property type="entry name" value="BIFUNCTIONAL OLIGORIBONUCLEASE AND PAP PHOSPHATASE NRNA"/>
    <property type="match status" value="1"/>
</dbReference>
<accession>A0A4R6Q9U6</accession>
<proteinExistence type="predicted"/>
<dbReference type="AlphaFoldDB" id="A0A4R6Q9U6"/>
<gene>
    <name evidence="2" type="ORF">EV211_10545</name>
</gene>
<dbReference type="InterPro" id="IPR000160">
    <property type="entry name" value="GGDEF_dom"/>
</dbReference>
<dbReference type="Gene3D" id="3.90.1640.10">
    <property type="entry name" value="inorganic pyrophosphatase (n-terminal core)"/>
    <property type="match status" value="1"/>
</dbReference>
<evidence type="ECO:0000313" key="3">
    <source>
        <dbReference type="Proteomes" id="UP000295500"/>
    </source>
</evidence>
<name>A0A4R6Q9U6_9FIRM</name>
<comment type="caution">
    <text evidence="2">The sequence shown here is derived from an EMBL/GenBank/DDBJ whole genome shotgun (WGS) entry which is preliminary data.</text>
</comment>
<evidence type="ECO:0000259" key="1">
    <source>
        <dbReference type="SMART" id="SM00267"/>
    </source>
</evidence>
<dbReference type="GO" id="GO:0003676">
    <property type="term" value="F:nucleic acid binding"/>
    <property type="evidence" value="ECO:0007669"/>
    <property type="project" value="InterPro"/>
</dbReference>
<dbReference type="EMBL" id="SNXO01000005">
    <property type="protein sequence ID" value="TDP58975.1"/>
    <property type="molecule type" value="Genomic_DNA"/>
</dbReference>
<keyword evidence="3" id="KW-1185">Reference proteome</keyword>
<dbReference type="InterPro" id="IPR001667">
    <property type="entry name" value="DDH_dom"/>
</dbReference>
<protein>
    <submittedName>
        <fullName evidence="2">C-di-AMP phosphodiesterase-like protein</fullName>
    </submittedName>
</protein>